<dbReference type="EMBL" id="KZ293431">
    <property type="protein sequence ID" value="PBK68640.1"/>
    <property type="molecule type" value="Genomic_DNA"/>
</dbReference>
<protein>
    <submittedName>
        <fullName evidence="2">Uncharacterized protein</fullName>
    </submittedName>
</protein>
<keyword evidence="1" id="KW-0812">Transmembrane</keyword>
<keyword evidence="1" id="KW-0472">Membrane</keyword>
<name>A0A2H3BG40_9AGAR</name>
<accession>A0A2H3BG40</accession>
<reference evidence="3" key="1">
    <citation type="journal article" date="2017" name="Nat. Ecol. Evol.">
        <title>Genome expansion and lineage-specific genetic innovations in the forest pathogenic fungi Armillaria.</title>
        <authorList>
            <person name="Sipos G."/>
            <person name="Prasanna A.N."/>
            <person name="Walter M.C."/>
            <person name="O'Connor E."/>
            <person name="Balint B."/>
            <person name="Krizsan K."/>
            <person name="Kiss B."/>
            <person name="Hess J."/>
            <person name="Varga T."/>
            <person name="Slot J."/>
            <person name="Riley R."/>
            <person name="Boka B."/>
            <person name="Rigling D."/>
            <person name="Barry K."/>
            <person name="Lee J."/>
            <person name="Mihaltcheva S."/>
            <person name="LaButti K."/>
            <person name="Lipzen A."/>
            <person name="Waldron R."/>
            <person name="Moloney N.M."/>
            <person name="Sperisen C."/>
            <person name="Kredics L."/>
            <person name="Vagvoelgyi C."/>
            <person name="Patrignani A."/>
            <person name="Fitzpatrick D."/>
            <person name="Nagy I."/>
            <person name="Doyle S."/>
            <person name="Anderson J.B."/>
            <person name="Grigoriev I.V."/>
            <person name="Gueldener U."/>
            <person name="Muensterkoetter M."/>
            <person name="Nagy L.G."/>
        </authorList>
    </citation>
    <scope>NUCLEOTIDE SEQUENCE [LARGE SCALE GENOMIC DNA]</scope>
    <source>
        <strain evidence="3">28-4</strain>
    </source>
</reference>
<organism evidence="2 3">
    <name type="scientific">Armillaria solidipes</name>
    <dbReference type="NCBI Taxonomy" id="1076256"/>
    <lineage>
        <taxon>Eukaryota</taxon>
        <taxon>Fungi</taxon>
        <taxon>Dikarya</taxon>
        <taxon>Basidiomycota</taxon>
        <taxon>Agaricomycotina</taxon>
        <taxon>Agaricomycetes</taxon>
        <taxon>Agaricomycetidae</taxon>
        <taxon>Agaricales</taxon>
        <taxon>Marasmiineae</taxon>
        <taxon>Physalacriaceae</taxon>
        <taxon>Armillaria</taxon>
    </lineage>
</organism>
<sequence length="257" mass="29196">MSMTLLGRQRHVQQVDRTFLGNSHQHVHPLPIDDFGRPDGKNKVSKYPCSGAPTRLLSGSRRAEINCPALFTKASHRHLPMPQPENNVMELATLFVASVNPGILSYAVALVVVVGFSLSRILSPFKPGAMVKTLNKTVEKTYTHYDEHKDILDESAGFDDKVKRLRVEAFKLQERRLQARDDISLTRRSSWRRYIWETKDIWVKARQHQQEIVELRKALKLAIVRARRDELEAAFGYHGQEGEEMTGGEELDGASVV</sequence>
<gene>
    <name evidence="2" type="ORF">ARMSODRAFT_1004527</name>
</gene>
<proteinExistence type="predicted"/>
<feature type="transmembrane region" description="Helical" evidence="1">
    <location>
        <begin position="103"/>
        <end position="122"/>
    </location>
</feature>
<evidence type="ECO:0000313" key="2">
    <source>
        <dbReference type="EMBL" id="PBK68640.1"/>
    </source>
</evidence>
<keyword evidence="3" id="KW-1185">Reference proteome</keyword>
<keyword evidence="1" id="KW-1133">Transmembrane helix</keyword>
<evidence type="ECO:0000313" key="3">
    <source>
        <dbReference type="Proteomes" id="UP000218334"/>
    </source>
</evidence>
<dbReference type="Proteomes" id="UP000218334">
    <property type="component" value="Unassembled WGS sequence"/>
</dbReference>
<dbReference type="AlphaFoldDB" id="A0A2H3BG40"/>
<evidence type="ECO:0000256" key="1">
    <source>
        <dbReference type="SAM" id="Phobius"/>
    </source>
</evidence>